<reference evidence="3" key="1">
    <citation type="submission" date="2016-10" db="EMBL/GenBank/DDBJ databases">
        <authorList>
            <person name="Varghese N."/>
            <person name="Submissions S."/>
        </authorList>
    </citation>
    <scope>NUCLEOTIDE SEQUENCE [LARGE SCALE GENOMIC DNA]</scope>
    <source>
        <strain evidence="3">DSM 18609</strain>
    </source>
</reference>
<dbReference type="EMBL" id="FMZH01000005">
    <property type="protein sequence ID" value="SDD27903.1"/>
    <property type="molecule type" value="Genomic_DNA"/>
</dbReference>
<sequence>MKKRLLLSLGLSLSGYAALAQQKITDGTITDKKLPNKDAIFELESSNKGLLHTRVALRTTTDAFPLSAHVAGMMVYNTATNNDVVPGIYYNDGTKWNLVKGSKGDSGFILVESQPDKDGIPGTPGQPGGPGTGVTIVINRTGTWVYNPTTNTWTNIKGPKGDKGDAGVVGVQGMPGTSGVPGTPGSGTAGAPGTGVTIVTNDSGTWVYNPTTNTWTNINGPKGD</sequence>
<proteinExistence type="predicted"/>
<gene>
    <name evidence="2" type="ORF">SAMN04488024_1051</name>
</gene>
<evidence type="ECO:0000313" key="3">
    <source>
        <dbReference type="Proteomes" id="UP000199455"/>
    </source>
</evidence>
<keyword evidence="1" id="KW-0732">Signal</keyword>
<dbReference type="Gene3D" id="1.20.5.320">
    <property type="entry name" value="6-Phosphogluconate Dehydrogenase, domain 3"/>
    <property type="match status" value="1"/>
</dbReference>
<protein>
    <recommendedName>
        <fullName evidence="4">Collagen triple helix repeat-containing protein</fullName>
    </recommendedName>
</protein>
<evidence type="ECO:0008006" key="4">
    <source>
        <dbReference type="Google" id="ProtNLM"/>
    </source>
</evidence>
<dbReference type="InterPro" id="IPR015915">
    <property type="entry name" value="Kelch-typ_b-propeller"/>
</dbReference>
<dbReference type="Proteomes" id="UP000199455">
    <property type="component" value="Unassembled WGS sequence"/>
</dbReference>
<feature type="chain" id="PRO_5011723858" description="Collagen triple helix repeat-containing protein" evidence="1">
    <location>
        <begin position="21"/>
        <end position="224"/>
    </location>
</feature>
<feature type="signal peptide" evidence="1">
    <location>
        <begin position="1"/>
        <end position="20"/>
    </location>
</feature>
<name>A0A1G6TFR7_9SPHI</name>
<feature type="non-terminal residue" evidence="2">
    <location>
        <position position="224"/>
    </location>
</feature>
<dbReference type="AlphaFoldDB" id="A0A1G6TFR7"/>
<dbReference type="STRING" id="390242.SAMN04488024_1051"/>
<accession>A0A1G6TFR7</accession>
<keyword evidence="3" id="KW-1185">Reference proteome</keyword>
<dbReference type="RefSeq" id="WP_208599648.1">
    <property type="nucleotide sequence ID" value="NZ_FMZH01000005.1"/>
</dbReference>
<organism evidence="2 3">
    <name type="scientific">Pedobacter soli</name>
    <dbReference type="NCBI Taxonomy" id="390242"/>
    <lineage>
        <taxon>Bacteria</taxon>
        <taxon>Pseudomonadati</taxon>
        <taxon>Bacteroidota</taxon>
        <taxon>Sphingobacteriia</taxon>
        <taxon>Sphingobacteriales</taxon>
        <taxon>Sphingobacteriaceae</taxon>
        <taxon>Pedobacter</taxon>
    </lineage>
</organism>
<evidence type="ECO:0000256" key="1">
    <source>
        <dbReference type="SAM" id="SignalP"/>
    </source>
</evidence>
<dbReference type="SUPFAM" id="SSF117281">
    <property type="entry name" value="Kelch motif"/>
    <property type="match status" value="1"/>
</dbReference>
<evidence type="ECO:0000313" key="2">
    <source>
        <dbReference type="EMBL" id="SDD27903.1"/>
    </source>
</evidence>